<dbReference type="EMBL" id="MTKT01001080">
    <property type="protein sequence ID" value="OWM86837.1"/>
    <property type="molecule type" value="Genomic_DNA"/>
</dbReference>
<gene>
    <name evidence="1" type="ORF">CDL15_Pgr015873</name>
</gene>
<dbReference type="AlphaFoldDB" id="A0A218XPC7"/>
<dbReference type="Proteomes" id="UP000197138">
    <property type="component" value="Unassembled WGS sequence"/>
</dbReference>
<evidence type="ECO:0000313" key="1">
    <source>
        <dbReference type="EMBL" id="OWM86837.1"/>
    </source>
</evidence>
<evidence type="ECO:0000313" key="2">
    <source>
        <dbReference type="Proteomes" id="UP000197138"/>
    </source>
</evidence>
<organism evidence="1 2">
    <name type="scientific">Punica granatum</name>
    <name type="common">Pomegranate</name>
    <dbReference type="NCBI Taxonomy" id="22663"/>
    <lineage>
        <taxon>Eukaryota</taxon>
        <taxon>Viridiplantae</taxon>
        <taxon>Streptophyta</taxon>
        <taxon>Embryophyta</taxon>
        <taxon>Tracheophyta</taxon>
        <taxon>Spermatophyta</taxon>
        <taxon>Magnoliopsida</taxon>
        <taxon>eudicotyledons</taxon>
        <taxon>Gunneridae</taxon>
        <taxon>Pentapetalae</taxon>
        <taxon>rosids</taxon>
        <taxon>malvids</taxon>
        <taxon>Myrtales</taxon>
        <taxon>Lythraceae</taxon>
        <taxon>Punica</taxon>
    </lineage>
</organism>
<name>A0A218XPC7_PUNGR</name>
<reference evidence="2" key="1">
    <citation type="journal article" date="2017" name="Plant J.">
        <title>The pomegranate (Punica granatum L.) genome and the genomics of punicalagin biosynthesis.</title>
        <authorList>
            <person name="Qin G."/>
            <person name="Xu C."/>
            <person name="Ming R."/>
            <person name="Tang H."/>
            <person name="Guyot R."/>
            <person name="Kramer E.M."/>
            <person name="Hu Y."/>
            <person name="Yi X."/>
            <person name="Qi Y."/>
            <person name="Xu X."/>
            <person name="Gao Z."/>
            <person name="Pan H."/>
            <person name="Jian J."/>
            <person name="Tian Y."/>
            <person name="Yue Z."/>
            <person name="Xu Y."/>
        </authorList>
    </citation>
    <scope>NUCLEOTIDE SEQUENCE [LARGE SCALE GENOMIC DNA]</scope>
    <source>
        <strain evidence="2">cv. Dabenzi</strain>
    </source>
</reference>
<protein>
    <submittedName>
        <fullName evidence="1">Uncharacterized protein</fullName>
    </submittedName>
</protein>
<comment type="caution">
    <text evidence="1">The sequence shown here is derived from an EMBL/GenBank/DDBJ whole genome shotgun (WGS) entry which is preliminary data.</text>
</comment>
<accession>A0A218XPC7</accession>
<sequence length="124" mass="13724">MFLEVVDAATLPDRWCRVAKFVVTLVDQESRVCSRESVEITLHKLVPPVELATQISRLGSYLSGLSEDFTSTGTPPLGDGSSLDRQAVDWASETPSADGIEKAKRSLKGWLSDLFILDMRERLL</sequence>
<proteinExistence type="predicted"/>